<organism evidence="4 6">
    <name type="scientific">Providencia vermicola</name>
    <dbReference type="NCBI Taxonomy" id="333965"/>
    <lineage>
        <taxon>Bacteria</taxon>
        <taxon>Pseudomonadati</taxon>
        <taxon>Pseudomonadota</taxon>
        <taxon>Gammaproteobacteria</taxon>
        <taxon>Enterobacterales</taxon>
        <taxon>Morganellaceae</taxon>
        <taxon>Providencia</taxon>
    </lineage>
</organism>
<keyword evidence="1" id="KW-0175">Coiled coil</keyword>
<dbReference type="Proteomes" id="UP001057142">
    <property type="component" value="Chromosome"/>
</dbReference>
<feature type="transmembrane region" description="Helical" evidence="2">
    <location>
        <begin position="6"/>
        <end position="23"/>
    </location>
</feature>
<evidence type="ECO:0000313" key="4">
    <source>
        <dbReference type="EMBL" id="WFC05464.1"/>
    </source>
</evidence>
<sequence length="143" mass="16626">MKFDKSFWLFIMVVGLGWWVVTVHDSNKLLKKENAELIDSIQDYEQRINSLHELDTKHTQELTNARTEIDQLRIAAERHPERVYIKASCKKAEGTTTSGMDDAATARPTDSAIRNYWLLRERIAETEQMIKGLQSSIRTECIW</sequence>
<evidence type="ECO:0000313" key="3">
    <source>
        <dbReference type="EMBL" id="USB36533.1"/>
    </source>
</evidence>
<dbReference type="EMBL" id="CP097327">
    <property type="protein sequence ID" value="USB36533.1"/>
    <property type="molecule type" value="Genomic_DNA"/>
</dbReference>
<dbReference type="InterPro" id="IPR004929">
    <property type="entry name" value="I-spanin"/>
</dbReference>
<dbReference type="EMBL" id="CP116222">
    <property type="protein sequence ID" value="WFC05464.1"/>
    <property type="molecule type" value="Genomic_DNA"/>
</dbReference>
<name>A0AAX3RV68_9GAMM</name>
<reference evidence="4" key="2">
    <citation type="submission" date="2023-01" db="EMBL/GenBank/DDBJ databases">
        <title>The prevalence of carbapenem-resistant bacteria in aquaculture in China and the genetic diversity of carbapenem-resistant genes.</title>
        <authorList>
            <person name="Wen R."/>
        </authorList>
    </citation>
    <scope>NUCLEOTIDE SEQUENCE</scope>
    <source>
        <strain evidence="4">PVA41-chromosome</strain>
    </source>
</reference>
<dbReference type="Proteomes" id="UP001222403">
    <property type="component" value="Chromosome"/>
</dbReference>
<keyword evidence="5" id="KW-1185">Reference proteome</keyword>
<feature type="coiled-coil region" evidence="1">
    <location>
        <begin position="27"/>
        <end position="54"/>
    </location>
</feature>
<dbReference type="GO" id="GO:0044659">
    <property type="term" value="P:viral release from host cell by cytolysis"/>
    <property type="evidence" value="ECO:0007669"/>
    <property type="project" value="InterPro"/>
</dbReference>
<evidence type="ECO:0000256" key="1">
    <source>
        <dbReference type="SAM" id="Coils"/>
    </source>
</evidence>
<accession>A0AAX3RV68</accession>
<evidence type="ECO:0000313" key="5">
    <source>
        <dbReference type="Proteomes" id="UP001057142"/>
    </source>
</evidence>
<protein>
    <submittedName>
        <fullName evidence="4">Lysis protein</fullName>
    </submittedName>
</protein>
<dbReference type="AlphaFoldDB" id="A0AAX3RV68"/>
<gene>
    <name evidence="3" type="ORF">M5J11_17300</name>
    <name evidence="4" type="ORF">PG365_12055</name>
</gene>
<dbReference type="RefSeq" id="WP_251464386.1">
    <property type="nucleotide sequence ID" value="NZ_CP097327.1"/>
</dbReference>
<proteinExistence type="predicted"/>
<reference evidence="3" key="1">
    <citation type="journal article" date="2022" name="Front. Microbiol.">
        <title>Identification of a novel aminoglycoside O-nucleotidyltransferase AadA33 in Providencia vermicola.</title>
        <authorList>
            <person name="Feng C."/>
            <person name="Gao M."/>
            <person name="Jiang W."/>
            <person name="Shi W."/>
            <person name="Li A."/>
            <person name="Liu S."/>
            <person name="Zhang L."/>
            <person name="Zhang X."/>
            <person name="Li Q."/>
            <person name="Lin H."/>
            <person name="Lu J."/>
            <person name="Li K."/>
            <person name="Zhang H."/>
            <person name="Hu Y."/>
            <person name="Bao Q."/>
            <person name="Lin X."/>
        </authorList>
    </citation>
    <scope>NUCLEOTIDE SEQUENCE</scope>
    <source>
        <strain evidence="3">P13</strain>
    </source>
</reference>
<evidence type="ECO:0000256" key="2">
    <source>
        <dbReference type="SAM" id="Phobius"/>
    </source>
</evidence>
<keyword evidence="2" id="KW-0812">Transmembrane</keyword>
<dbReference type="Pfam" id="PF03245">
    <property type="entry name" value="Phage_lysis"/>
    <property type="match status" value="1"/>
</dbReference>
<keyword evidence="2" id="KW-0472">Membrane</keyword>
<keyword evidence="2" id="KW-1133">Transmembrane helix</keyword>
<evidence type="ECO:0000313" key="6">
    <source>
        <dbReference type="Proteomes" id="UP001222403"/>
    </source>
</evidence>